<dbReference type="Gene3D" id="2.60.40.10">
    <property type="entry name" value="Immunoglobulins"/>
    <property type="match status" value="1"/>
</dbReference>
<organism evidence="3 4">
    <name type="scientific">Staurois parvus</name>
    <dbReference type="NCBI Taxonomy" id="386267"/>
    <lineage>
        <taxon>Eukaryota</taxon>
        <taxon>Metazoa</taxon>
        <taxon>Chordata</taxon>
        <taxon>Craniata</taxon>
        <taxon>Vertebrata</taxon>
        <taxon>Euteleostomi</taxon>
        <taxon>Amphibia</taxon>
        <taxon>Batrachia</taxon>
        <taxon>Anura</taxon>
        <taxon>Neobatrachia</taxon>
        <taxon>Ranoidea</taxon>
        <taxon>Ranidae</taxon>
        <taxon>Staurois</taxon>
    </lineage>
</organism>
<comment type="caution">
    <text evidence="3">The sequence shown here is derived from an EMBL/GenBank/DDBJ whole genome shotgun (WGS) entry which is preliminary data.</text>
</comment>
<dbReference type="InterPro" id="IPR036179">
    <property type="entry name" value="Ig-like_dom_sf"/>
</dbReference>
<accession>A0ABN9ASK5</accession>
<feature type="domain" description="Immunoglobulin V-set" evidence="2">
    <location>
        <begin position="3"/>
        <end position="71"/>
    </location>
</feature>
<evidence type="ECO:0000256" key="1">
    <source>
        <dbReference type="SAM" id="MobiDB-lite"/>
    </source>
</evidence>
<protein>
    <recommendedName>
        <fullName evidence="2">Immunoglobulin V-set domain-containing protein</fullName>
    </recommendedName>
</protein>
<dbReference type="SUPFAM" id="SSF48726">
    <property type="entry name" value="Immunoglobulin"/>
    <property type="match status" value="1"/>
</dbReference>
<dbReference type="InterPro" id="IPR013106">
    <property type="entry name" value="Ig_V-set"/>
</dbReference>
<gene>
    <name evidence="3" type="ORF">SPARVUS_LOCUS1444137</name>
</gene>
<name>A0ABN9ASK5_9NEOB</name>
<evidence type="ECO:0000313" key="4">
    <source>
        <dbReference type="Proteomes" id="UP001162483"/>
    </source>
</evidence>
<dbReference type="Pfam" id="PF07686">
    <property type="entry name" value="V-set"/>
    <property type="match status" value="1"/>
</dbReference>
<dbReference type="Proteomes" id="UP001162483">
    <property type="component" value="Unassembled WGS sequence"/>
</dbReference>
<dbReference type="EMBL" id="CATNWA010000898">
    <property type="protein sequence ID" value="CAI9538498.1"/>
    <property type="molecule type" value="Genomic_DNA"/>
</dbReference>
<sequence length="78" mass="8714">MTQTPKHISASPGEKVQINCKSSSDGDSLIYWFQKKADQPQSHLIYHATNCHSGVPDRFSVAVDLDLTLTNQRNSGRR</sequence>
<evidence type="ECO:0000313" key="3">
    <source>
        <dbReference type="EMBL" id="CAI9538498.1"/>
    </source>
</evidence>
<keyword evidence="4" id="KW-1185">Reference proteome</keyword>
<feature type="region of interest" description="Disordered" evidence="1">
    <location>
        <begin position="1"/>
        <end position="21"/>
    </location>
</feature>
<dbReference type="PANTHER" id="PTHR23267">
    <property type="entry name" value="IMMUNOGLOBULIN LIGHT CHAIN"/>
    <property type="match status" value="1"/>
</dbReference>
<proteinExistence type="predicted"/>
<reference evidence="3" key="1">
    <citation type="submission" date="2023-05" db="EMBL/GenBank/DDBJ databases">
        <authorList>
            <person name="Stuckert A."/>
        </authorList>
    </citation>
    <scope>NUCLEOTIDE SEQUENCE</scope>
</reference>
<dbReference type="InterPro" id="IPR013783">
    <property type="entry name" value="Ig-like_fold"/>
</dbReference>
<evidence type="ECO:0000259" key="2">
    <source>
        <dbReference type="Pfam" id="PF07686"/>
    </source>
</evidence>
<dbReference type="InterPro" id="IPR050150">
    <property type="entry name" value="IgV_Light_Chain"/>
</dbReference>